<name>A0A397TD33_9GLOM</name>
<accession>A0A397TD33</accession>
<dbReference type="EMBL" id="QKYT01000072">
    <property type="protein sequence ID" value="RIA94876.1"/>
    <property type="molecule type" value="Genomic_DNA"/>
</dbReference>
<dbReference type="Proteomes" id="UP000265703">
    <property type="component" value="Unassembled WGS sequence"/>
</dbReference>
<sequence length="252" mass="28940">MDTQKTVLNILTDRWIDPNGKLFQKLIHEGYKYVDRLSDYLEDIGTIYITEFELDPLADFYYLALILPLSILANKLDICKKIPISVESAVMGGISLFTLEKNKRSSLQNLIQMNYSIDNLTTLIGITWEQEKMKTWRNDTLMKFLHLPDLVLSKYKPNALYNTFTKTDVLEPEHILALTRLLISEELLLDELNSDKLVSEKLLSDDELDSEELDSDELVSNELDSNELILDKVDLGGILVKTVRCFILNAFS</sequence>
<dbReference type="OrthoDB" id="2329797at2759"/>
<evidence type="ECO:0000313" key="1">
    <source>
        <dbReference type="EMBL" id="RIA94876.1"/>
    </source>
</evidence>
<reference evidence="1 2" key="1">
    <citation type="submission" date="2018-06" db="EMBL/GenBank/DDBJ databases">
        <title>Comparative genomics reveals the genomic features of Rhizophagus irregularis, R. cerebriforme, R. diaphanum and Gigaspora rosea, and their symbiotic lifestyle signature.</title>
        <authorList>
            <person name="Morin E."/>
            <person name="San Clemente H."/>
            <person name="Chen E.C.H."/>
            <person name="De La Providencia I."/>
            <person name="Hainaut M."/>
            <person name="Kuo A."/>
            <person name="Kohler A."/>
            <person name="Murat C."/>
            <person name="Tang N."/>
            <person name="Roy S."/>
            <person name="Loubradou J."/>
            <person name="Henrissat B."/>
            <person name="Grigoriev I.V."/>
            <person name="Corradi N."/>
            <person name="Roux C."/>
            <person name="Martin F.M."/>
        </authorList>
    </citation>
    <scope>NUCLEOTIDE SEQUENCE [LARGE SCALE GENOMIC DNA]</scope>
    <source>
        <strain evidence="1 2">DAOM 227022</strain>
    </source>
</reference>
<dbReference type="AlphaFoldDB" id="A0A397TD33"/>
<evidence type="ECO:0000313" key="2">
    <source>
        <dbReference type="Proteomes" id="UP000265703"/>
    </source>
</evidence>
<proteinExistence type="predicted"/>
<protein>
    <submittedName>
        <fullName evidence="1">Uncharacterized protein</fullName>
    </submittedName>
</protein>
<comment type="caution">
    <text evidence="1">The sequence shown here is derived from an EMBL/GenBank/DDBJ whole genome shotgun (WGS) entry which is preliminary data.</text>
</comment>
<organism evidence="1 2">
    <name type="scientific">Glomus cerebriforme</name>
    <dbReference type="NCBI Taxonomy" id="658196"/>
    <lineage>
        <taxon>Eukaryota</taxon>
        <taxon>Fungi</taxon>
        <taxon>Fungi incertae sedis</taxon>
        <taxon>Mucoromycota</taxon>
        <taxon>Glomeromycotina</taxon>
        <taxon>Glomeromycetes</taxon>
        <taxon>Glomerales</taxon>
        <taxon>Glomeraceae</taxon>
        <taxon>Glomus</taxon>
    </lineage>
</organism>
<keyword evidence="2" id="KW-1185">Reference proteome</keyword>
<gene>
    <name evidence="1" type="ORF">C1645_817469</name>
</gene>